<dbReference type="EMBL" id="LNIX01000005">
    <property type="protein sequence ID" value="OXA53996.1"/>
    <property type="molecule type" value="Genomic_DNA"/>
</dbReference>
<evidence type="ECO:0000313" key="7">
    <source>
        <dbReference type="EMBL" id="OXA53996.1"/>
    </source>
</evidence>
<dbReference type="AlphaFoldDB" id="A0A226EBD3"/>
<feature type="domain" description="O-acyltransferase WSD1-like N-terminal" evidence="5">
    <location>
        <begin position="125"/>
        <end position="244"/>
    </location>
</feature>
<gene>
    <name evidence="7" type="ORF">Fcan01_11536</name>
</gene>
<organism evidence="7 8">
    <name type="scientific">Folsomia candida</name>
    <name type="common">Springtail</name>
    <dbReference type="NCBI Taxonomy" id="158441"/>
    <lineage>
        <taxon>Eukaryota</taxon>
        <taxon>Metazoa</taxon>
        <taxon>Ecdysozoa</taxon>
        <taxon>Arthropoda</taxon>
        <taxon>Hexapoda</taxon>
        <taxon>Collembola</taxon>
        <taxon>Entomobryomorpha</taxon>
        <taxon>Isotomoidea</taxon>
        <taxon>Isotomidae</taxon>
        <taxon>Proisotominae</taxon>
        <taxon>Folsomia</taxon>
    </lineage>
</organism>
<proteinExistence type="inferred from homology"/>
<protein>
    <recommendedName>
        <fullName evidence="2">long-chain-alcohol O-fatty-acyltransferase</fullName>
        <ecNumber evidence="2">2.3.1.75</ecNumber>
    </recommendedName>
</protein>
<dbReference type="SUPFAM" id="SSF52777">
    <property type="entry name" value="CoA-dependent acyltransferases"/>
    <property type="match status" value="1"/>
</dbReference>
<name>A0A226EBD3_FOLCA</name>
<keyword evidence="4" id="KW-0472">Membrane</keyword>
<accession>A0A226EBD3</accession>
<dbReference type="EC" id="2.3.1.75" evidence="2"/>
<comment type="similarity">
    <text evidence="1">In the N-terminal section; belongs to the long-chain O-acyltransferase family.</text>
</comment>
<feature type="transmembrane region" description="Helical" evidence="4">
    <location>
        <begin position="6"/>
        <end position="29"/>
    </location>
</feature>
<evidence type="ECO:0000256" key="1">
    <source>
        <dbReference type="ARBA" id="ARBA00024360"/>
    </source>
</evidence>
<dbReference type="InterPro" id="IPR004255">
    <property type="entry name" value="O-acyltransferase_WSD1_N"/>
</dbReference>
<dbReference type="InterPro" id="IPR009721">
    <property type="entry name" value="O-acyltransferase_WSD1_C"/>
</dbReference>
<evidence type="ECO:0000256" key="2">
    <source>
        <dbReference type="ARBA" id="ARBA00024388"/>
    </source>
</evidence>
<keyword evidence="4" id="KW-0812">Transmembrane</keyword>
<comment type="catalytic activity">
    <reaction evidence="3">
        <text>a long chain fatty alcohol + a fatty acyl-CoA = a long-chain alcohol wax ester + CoA</text>
        <dbReference type="Rhea" id="RHEA:38443"/>
        <dbReference type="ChEBI" id="CHEBI:17135"/>
        <dbReference type="ChEBI" id="CHEBI:57287"/>
        <dbReference type="ChEBI" id="CHEBI:77636"/>
        <dbReference type="ChEBI" id="CHEBI:235323"/>
        <dbReference type="EC" id="2.3.1.75"/>
    </reaction>
</comment>
<dbReference type="Proteomes" id="UP000198287">
    <property type="component" value="Unassembled WGS sequence"/>
</dbReference>
<evidence type="ECO:0000259" key="6">
    <source>
        <dbReference type="Pfam" id="PF06974"/>
    </source>
</evidence>
<dbReference type="UniPathway" id="UPA00282"/>
<evidence type="ECO:0000259" key="5">
    <source>
        <dbReference type="Pfam" id="PF03007"/>
    </source>
</evidence>
<reference evidence="7 8" key="1">
    <citation type="submission" date="2015-12" db="EMBL/GenBank/DDBJ databases">
        <title>The genome of Folsomia candida.</title>
        <authorList>
            <person name="Faddeeva A."/>
            <person name="Derks M.F."/>
            <person name="Anvar Y."/>
            <person name="Smit S."/>
            <person name="Van Straalen N."/>
            <person name="Roelofs D."/>
        </authorList>
    </citation>
    <scope>NUCLEOTIDE SEQUENCE [LARGE SCALE GENOMIC DNA]</scope>
    <source>
        <strain evidence="7 8">VU population</strain>
        <tissue evidence="7">Whole body</tissue>
    </source>
</reference>
<dbReference type="Pfam" id="PF06974">
    <property type="entry name" value="WS_DGAT_C"/>
    <property type="match status" value="1"/>
</dbReference>
<evidence type="ECO:0000256" key="3">
    <source>
        <dbReference type="ARBA" id="ARBA00047604"/>
    </source>
</evidence>
<dbReference type="Pfam" id="PF03007">
    <property type="entry name" value="WS_DGAT_cat"/>
    <property type="match status" value="1"/>
</dbReference>
<dbReference type="OrthoDB" id="619536at2759"/>
<dbReference type="GO" id="GO:0019432">
    <property type="term" value="P:triglyceride biosynthetic process"/>
    <property type="evidence" value="ECO:0007669"/>
    <property type="project" value="UniProtKB-UniPathway"/>
</dbReference>
<evidence type="ECO:0000256" key="4">
    <source>
        <dbReference type="SAM" id="Phobius"/>
    </source>
</evidence>
<feature type="domain" description="O-acyltransferase WSD1 C-terminal" evidence="6">
    <location>
        <begin position="330"/>
        <end position="415"/>
    </location>
</feature>
<sequence>MSNITTFLTVAAIWLFLPLIILAWLPFYLARCGVKILAMLLRRDLISMLAPIDGIFSHDEIHTCPLNAIIGSVELEGDVDLDLIRETMRTNVLEARTESNKLLYPELGWTIEHWLGFPFWKEASLFLHDRIWLHPSNMRDHEVANFQTQLTFKPFKINQPLWEVVIVRKASSSIFELMFRFHHSVSDGAGILHMLGKMRIPQGPDAVWEKPRKSEHLSLLRYLSMPYDYVKTRREVSRTVGLVRNEMRFDDELSCSEAAARLRFHSSGSIPFSVIRKIGEKYNVGGVAVMHSAMLGAVRMSCFAKGGPIPATVAVETAILPPWERERPLGNHVTHGMYAAPLGELDSRKRILRTQQALTEMKRSTYSVTVALIVQALASLPRPIVAQIYRNDSKEQKIFVGNLPGPEYLSNFCGYVAKNVTVRAGFYARYSGRLKTKVFKTLGKVRYFLLGLGVGLISFGGNLRFGVIANDHVLSKPGQAEEITRLFLAELGNLVE</sequence>
<evidence type="ECO:0000313" key="8">
    <source>
        <dbReference type="Proteomes" id="UP000198287"/>
    </source>
</evidence>
<dbReference type="GO" id="GO:0004144">
    <property type="term" value="F:diacylglycerol O-acyltransferase activity"/>
    <property type="evidence" value="ECO:0007669"/>
    <property type="project" value="InterPro"/>
</dbReference>
<dbReference type="GO" id="GO:0047196">
    <property type="term" value="F:long-chain-alcohol O-fatty-acyltransferase activity"/>
    <property type="evidence" value="ECO:0007669"/>
    <property type="project" value="UniProtKB-EC"/>
</dbReference>
<keyword evidence="4" id="KW-1133">Transmembrane helix</keyword>
<keyword evidence="8" id="KW-1185">Reference proteome</keyword>
<comment type="caution">
    <text evidence="7">The sequence shown here is derived from an EMBL/GenBank/DDBJ whole genome shotgun (WGS) entry which is preliminary data.</text>
</comment>